<dbReference type="Gene3D" id="3.90.180.10">
    <property type="entry name" value="Medium-chain alcohol dehydrogenases, catalytic domain"/>
    <property type="match status" value="1"/>
</dbReference>
<evidence type="ECO:0000256" key="5">
    <source>
        <dbReference type="RuleBase" id="RU361277"/>
    </source>
</evidence>
<dbReference type="InterPro" id="IPR020843">
    <property type="entry name" value="ER"/>
</dbReference>
<evidence type="ECO:0000256" key="3">
    <source>
        <dbReference type="ARBA" id="ARBA00022833"/>
    </source>
</evidence>
<dbReference type="GO" id="GO:0016491">
    <property type="term" value="F:oxidoreductase activity"/>
    <property type="evidence" value="ECO:0007669"/>
    <property type="project" value="UniProtKB-KW"/>
</dbReference>
<name>A0A1G7XMF7_9MICO</name>
<keyword evidence="8" id="KW-1185">Reference proteome</keyword>
<dbReference type="SMART" id="SM00829">
    <property type="entry name" value="PKS_ER"/>
    <property type="match status" value="1"/>
</dbReference>
<dbReference type="PANTHER" id="PTHR43401:SF5">
    <property type="entry name" value="ALCOHOL DEHYDROGENASE-RELATED"/>
    <property type="match status" value="1"/>
</dbReference>
<proteinExistence type="inferred from homology"/>
<comment type="cofactor">
    <cofactor evidence="1 5">
        <name>Zn(2+)</name>
        <dbReference type="ChEBI" id="CHEBI:29105"/>
    </cofactor>
</comment>
<reference evidence="7 8" key="1">
    <citation type="submission" date="2016-10" db="EMBL/GenBank/DDBJ databases">
        <authorList>
            <person name="de Groot N.N."/>
        </authorList>
    </citation>
    <scope>NUCLEOTIDE SEQUENCE [LARGE SCALE GENOMIC DNA]</scope>
    <source>
        <strain evidence="7 8">DSM 23142</strain>
    </source>
</reference>
<evidence type="ECO:0000256" key="4">
    <source>
        <dbReference type="ARBA" id="ARBA00023002"/>
    </source>
</evidence>
<dbReference type="AlphaFoldDB" id="A0A1G7XMF7"/>
<protein>
    <submittedName>
        <fullName evidence="7">Alcohol dehydrogenase</fullName>
    </submittedName>
</protein>
<accession>A0A1G7XMF7</accession>
<keyword evidence="2 5" id="KW-0479">Metal-binding</keyword>
<evidence type="ECO:0000256" key="1">
    <source>
        <dbReference type="ARBA" id="ARBA00001947"/>
    </source>
</evidence>
<dbReference type="RefSeq" id="WP_091488198.1">
    <property type="nucleotide sequence ID" value="NZ_LT629692.1"/>
</dbReference>
<dbReference type="SUPFAM" id="SSF50129">
    <property type="entry name" value="GroES-like"/>
    <property type="match status" value="1"/>
</dbReference>
<dbReference type="Pfam" id="PF00107">
    <property type="entry name" value="ADH_zinc_N"/>
    <property type="match status" value="1"/>
</dbReference>
<dbReference type="InterPro" id="IPR002328">
    <property type="entry name" value="ADH_Zn_CS"/>
</dbReference>
<evidence type="ECO:0000259" key="6">
    <source>
        <dbReference type="SMART" id="SM00829"/>
    </source>
</evidence>
<evidence type="ECO:0000313" key="8">
    <source>
        <dbReference type="Proteomes" id="UP000199009"/>
    </source>
</evidence>
<gene>
    <name evidence="7" type="ORF">SAMN04489810_1474</name>
</gene>
<dbReference type="OrthoDB" id="5295340at2"/>
<feature type="domain" description="Enoyl reductase (ER)" evidence="6">
    <location>
        <begin position="10"/>
        <end position="343"/>
    </location>
</feature>
<keyword evidence="4" id="KW-0560">Oxidoreductase</keyword>
<evidence type="ECO:0000256" key="2">
    <source>
        <dbReference type="ARBA" id="ARBA00022723"/>
    </source>
</evidence>
<dbReference type="InterPro" id="IPR036291">
    <property type="entry name" value="NAD(P)-bd_dom_sf"/>
</dbReference>
<sequence>MRAVVYESFGELPTIRSVDEPECPPHGAVIAVTATGVCRSDWHAWLGHDDTVLLPHVPGHEFVGTIVRVGADVRSWSGGERVTAPFVNACGTCAVCAEGRQNVCPNQTQPGFDRWGSFAERVIVHHADTNLVAVPGSIDDATAAALGCRFATAYRAVTARGRVCAGEEVVVFGCGGVGLSAILVAVAAGAHVVAVDVSVAARDLAVRLGAAVAVDGEAEDADVQVSAATDGGAHVVIEALGRASLLRRGLASLRPGGRHVQVGLLAGADSVPALDVGRVIALELELLGSHGMPAHEYPAMLDQIARGIIDPSALVGRTVSLDDAPSALAAMSGPAATAGTTVILL</sequence>
<dbReference type="Proteomes" id="UP000199009">
    <property type="component" value="Chromosome I"/>
</dbReference>
<dbReference type="InterPro" id="IPR013149">
    <property type="entry name" value="ADH-like_C"/>
</dbReference>
<dbReference type="PROSITE" id="PS00059">
    <property type="entry name" value="ADH_ZINC"/>
    <property type="match status" value="1"/>
</dbReference>
<dbReference type="InterPro" id="IPR011032">
    <property type="entry name" value="GroES-like_sf"/>
</dbReference>
<comment type="similarity">
    <text evidence="5">Belongs to the zinc-containing alcohol dehydrogenase family.</text>
</comment>
<evidence type="ECO:0000313" key="7">
    <source>
        <dbReference type="EMBL" id="SDG85375.1"/>
    </source>
</evidence>
<dbReference type="PANTHER" id="PTHR43401">
    <property type="entry name" value="L-THREONINE 3-DEHYDROGENASE"/>
    <property type="match status" value="1"/>
</dbReference>
<dbReference type="SUPFAM" id="SSF51735">
    <property type="entry name" value="NAD(P)-binding Rossmann-fold domains"/>
    <property type="match status" value="1"/>
</dbReference>
<organism evidence="7 8">
    <name type="scientific">Microbacterium pygmaeum</name>
    <dbReference type="NCBI Taxonomy" id="370764"/>
    <lineage>
        <taxon>Bacteria</taxon>
        <taxon>Bacillati</taxon>
        <taxon>Actinomycetota</taxon>
        <taxon>Actinomycetes</taxon>
        <taxon>Micrococcales</taxon>
        <taxon>Microbacteriaceae</taxon>
        <taxon>Microbacterium</taxon>
    </lineage>
</organism>
<keyword evidence="3 5" id="KW-0862">Zinc</keyword>
<dbReference type="InterPro" id="IPR013154">
    <property type="entry name" value="ADH-like_N"/>
</dbReference>
<dbReference type="STRING" id="370764.SAMN04489810_1474"/>
<dbReference type="GO" id="GO:0008270">
    <property type="term" value="F:zinc ion binding"/>
    <property type="evidence" value="ECO:0007669"/>
    <property type="project" value="InterPro"/>
</dbReference>
<dbReference type="EMBL" id="LT629692">
    <property type="protein sequence ID" value="SDG85375.1"/>
    <property type="molecule type" value="Genomic_DNA"/>
</dbReference>
<dbReference type="Pfam" id="PF08240">
    <property type="entry name" value="ADH_N"/>
    <property type="match status" value="1"/>
</dbReference>
<dbReference type="InterPro" id="IPR050129">
    <property type="entry name" value="Zn_alcohol_dh"/>
</dbReference>